<dbReference type="Pfam" id="PF07944">
    <property type="entry name" value="Beta-AFase-like_GH127_cat"/>
    <property type="match status" value="1"/>
</dbReference>
<evidence type="ECO:0000313" key="6">
    <source>
        <dbReference type="EMBL" id="GHE48337.1"/>
    </source>
</evidence>
<keyword evidence="1" id="KW-0472">Membrane</keyword>
<feature type="domain" description="Glycoside hydrolase GH146 substrate-binding" evidence="4">
    <location>
        <begin position="680"/>
        <end position="812"/>
    </location>
</feature>
<dbReference type="GO" id="GO:0016787">
    <property type="term" value="F:hydrolase activity"/>
    <property type="evidence" value="ECO:0007669"/>
    <property type="project" value="UniProtKB-KW"/>
</dbReference>
<dbReference type="Proteomes" id="UP000620550">
    <property type="component" value="Unassembled WGS sequence"/>
</dbReference>
<dbReference type="InterPro" id="IPR012878">
    <property type="entry name" value="Beta-AFase-like_GH127_cat"/>
</dbReference>
<accession>A0ABQ3I2N2</accession>
<name>A0ABQ3I2N2_9SPHI</name>
<keyword evidence="1" id="KW-1133">Transmembrane helix</keyword>
<feature type="domain" description="DUF4986" evidence="3">
    <location>
        <begin position="573"/>
        <end position="656"/>
    </location>
</feature>
<evidence type="ECO:0000259" key="2">
    <source>
        <dbReference type="Pfam" id="PF07944"/>
    </source>
</evidence>
<dbReference type="InterPro" id="IPR049046">
    <property type="entry name" value="Beta-AFase-like_GH127_middle"/>
</dbReference>
<evidence type="ECO:0000313" key="7">
    <source>
        <dbReference type="Proteomes" id="UP000620550"/>
    </source>
</evidence>
<gene>
    <name evidence="6" type="ORF">GCM10017764_34300</name>
</gene>
<sequence>MNASAACAYYTLIQLKPARSYYFLPMSLPNILFVFCLSLLSGQLAKAQVPKQVEYFDLTDVRLLPSAFKHAETTDLAYLLAMDADRLLAPFLRESGLSPTKPSYTNWENTGLDGHIGGHYLSALSLMYASTGDSAIKERLDYMVKTLKKCQDAHADGYIGGVPGGRHMWEEVRAGKIKAGGFSLNDRWVPLYNIHKTYAGLRDAYLLAGDTTAKEMLIKMSDWAIRLVAHLSEQQIQEMLRSEHGGLNETFADVAAITQNPAYLHLARQFSHQAILKPLLQHEDKLTGMHANTQIPKVLGFKRIADVAQDSSWNDAARYFWDNVAEHRSIAFGGNSVSEHFNPVNDFSKMIHSVEGPETCNTYNMLRLTKMLYQSDPQGKYLDYYERALYNHILSTQHPDHGGFVYFTQIRPAHYRVYSQPHSSMWCCVGSGMENHGKYGEMIYARSADDLFVNLFIPSRLHWREKGVVLQQLNKFPEEAWTELHIDPIKKTSFTLRIRKPQWLTAGAVVTINGKPYVSNEKDSAWIAIRRSWKKGDKVRIGLPMGIRTEQLPDRSNYYSILYGPIVLAARMGSGDTPGLLADDSRMGHVAQGRQIPLSELPVLSSAPEAIPQLVRTQGEAPLRFTLSGLYLGREAVQMTLEPFYQIHDSRYIMYWPQATATELRDIQEKLAREEQETLALAARTMDRVVCGEQQPESDHFINEEQTATGAFDDVRWREAKGWFSYLLKKENDKPAQLYIKYLAEGQERITQLWVNDELIGQVEARDDTRADKTRTMVMDLPDSYRSTKTIRVKIAAKTPGHTHKILELRLLKP</sequence>
<keyword evidence="1" id="KW-0812">Transmembrane</keyword>
<feature type="transmembrane region" description="Helical" evidence="1">
    <location>
        <begin position="21"/>
        <end position="40"/>
    </location>
</feature>
<evidence type="ECO:0000259" key="3">
    <source>
        <dbReference type="Pfam" id="PF16375"/>
    </source>
</evidence>
<organism evidence="6 7">
    <name type="scientific">Sphingobacterium griseoflavum</name>
    <dbReference type="NCBI Taxonomy" id="1474952"/>
    <lineage>
        <taxon>Bacteria</taxon>
        <taxon>Pseudomonadati</taxon>
        <taxon>Bacteroidota</taxon>
        <taxon>Sphingobacteriia</taxon>
        <taxon>Sphingobacteriales</taxon>
        <taxon>Sphingobacteriaceae</taxon>
        <taxon>Sphingobacterium</taxon>
    </lineage>
</organism>
<dbReference type="PANTHER" id="PTHR31151:SF0">
    <property type="entry name" value="PROLINE-TRNA LIGASE (DUF1680)"/>
    <property type="match status" value="1"/>
</dbReference>
<proteinExistence type="predicted"/>
<dbReference type="Pfam" id="PF20620">
    <property type="entry name" value="DUF6805"/>
    <property type="match status" value="1"/>
</dbReference>
<feature type="domain" description="Non-reducing end beta-L-arabinofuranosidase-like GH127 middle" evidence="5">
    <location>
        <begin position="451"/>
        <end position="545"/>
    </location>
</feature>
<dbReference type="SUPFAM" id="SSF48208">
    <property type="entry name" value="Six-hairpin glycosidases"/>
    <property type="match status" value="1"/>
</dbReference>
<comment type="caution">
    <text evidence="6">The sequence shown here is derived from an EMBL/GenBank/DDBJ whole genome shotgun (WGS) entry which is preliminary data.</text>
</comment>
<dbReference type="InterPro" id="IPR032275">
    <property type="entry name" value="DUF4986"/>
</dbReference>
<evidence type="ECO:0000259" key="4">
    <source>
        <dbReference type="Pfam" id="PF20620"/>
    </source>
</evidence>
<dbReference type="InterPro" id="IPR008928">
    <property type="entry name" value="6-hairpin_glycosidase_sf"/>
</dbReference>
<keyword evidence="7" id="KW-1185">Reference proteome</keyword>
<dbReference type="Pfam" id="PF16375">
    <property type="entry name" value="DUF4986"/>
    <property type="match status" value="1"/>
</dbReference>
<protein>
    <submittedName>
        <fullName evidence="6">Glycosyl hydrolase</fullName>
    </submittedName>
</protein>
<reference evidence="7" key="1">
    <citation type="journal article" date="2019" name="Int. J. Syst. Evol. Microbiol.">
        <title>The Global Catalogue of Microorganisms (GCM) 10K type strain sequencing project: providing services to taxonomists for standard genome sequencing and annotation.</title>
        <authorList>
            <consortium name="The Broad Institute Genomics Platform"/>
            <consortium name="The Broad Institute Genome Sequencing Center for Infectious Disease"/>
            <person name="Wu L."/>
            <person name="Ma J."/>
        </authorList>
    </citation>
    <scope>NUCLEOTIDE SEQUENCE [LARGE SCALE GENOMIC DNA]</scope>
    <source>
        <strain evidence="7">CGMCC 1.12966</strain>
    </source>
</reference>
<evidence type="ECO:0000256" key="1">
    <source>
        <dbReference type="SAM" id="Phobius"/>
    </source>
</evidence>
<keyword evidence="6" id="KW-0378">Hydrolase</keyword>
<evidence type="ECO:0000259" key="5">
    <source>
        <dbReference type="Pfam" id="PF20736"/>
    </source>
</evidence>
<dbReference type="EMBL" id="BNAF01000017">
    <property type="protein sequence ID" value="GHE48337.1"/>
    <property type="molecule type" value="Genomic_DNA"/>
</dbReference>
<feature type="domain" description="Non-reducing end beta-L-arabinofuranosidase-like GH127 catalytic" evidence="2">
    <location>
        <begin position="60"/>
        <end position="441"/>
    </location>
</feature>
<dbReference type="Pfam" id="PF20736">
    <property type="entry name" value="Glyco_hydro127M"/>
    <property type="match status" value="1"/>
</dbReference>
<dbReference type="PANTHER" id="PTHR31151">
    <property type="entry name" value="PROLINE-TRNA LIGASE (DUF1680)"/>
    <property type="match status" value="1"/>
</dbReference>
<dbReference type="InterPro" id="IPR046544">
    <property type="entry name" value="GH146_SB_dom"/>
</dbReference>